<dbReference type="HAMAP" id="MF_00454">
    <property type="entry name" value="FluC"/>
    <property type="match status" value="1"/>
</dbReference>
<keyword evidence="6" id="KW-0407">Ion channel</keyword>
<evidence type="ECO:0000256" key="7">
    <source>
        <dbReference type="ARBA" id="ARBA00035120"/>
    </source>
</evidence>
<keyword evidence="6" id="KW-0406">Ion transport</keyword>
<evidence type="ECO:0000256" key="4">
    <source>
        <dbReference type="ARBA" id="ARBA00022989"/>
    </source>
</evidence>
<feature type="non-terminal residue" evidence="11">
    <location>
        <position position="131"/>
    </location>
</feature>
<comment type="similarity">
    <text evidence="7">Belongs to the fluoride channel Fluc/FEX (TC 1.A.43) family.</text>
</comment>
<keyword evidence="6" id="KW-0813">Transport</keyword>
<keyword evidence="5 10" id="KW-0472">Membrane</keyword>
<dbReference type="InterPro" id="IPR003691">
    <property type="entry name" value="FluC"/>
</dbReference>
<keyword evidence="2" id="KW-1003">Cell membrane</keyword>
<feature type="transmembrane region" description="Helical" evidence="10">
    <location>
        <begin position="108"/>
        <end position="129"/>
    </location>
</feature>
<dbReference type="EMBL" id="CADCTS010000533">
    <property type="protein sequence ID" value="CAA9343694.1"/>
    <property type="molecule type" value="Genomic_DNA"/>
</dbReference>
<dbReference type="GO" id="GO:0005886">
    <property type="term" value="C:plasma membrane"/>
    <property type="evidence" value="ECO:0007669"/>
    <property type="project" value="UniProtKB-SubCell"/>
</dbReference>
<sequence>MIASRPVHLRWRSAGLVFLGGTAGTGARAAVSAAAAPLAGVPVVVLVVNVAGAFALGLLLQTLLRGGPDEGARRDLRLLLGTGVLGGFTTYSALAVDTATLVADGRPGAALLYAGGALVLGLAAALAGLRC</sequence>
<keyword evidence="3 10" id="KW-0812">Transmembrane</keyword>
<name>A0A6J4LXP2_9ACTN</name>
<gene>
    <name evidence="11" type="ORF">AVDCRST_MAG48-3807</name>
</gene>
<comment type="subcellular location">
    <subcellularLocation>
        <location evidence="1">Cell membrane</location>
        <topology evidence="1">Multi-pass membrane protein</topology>
    </subcellularLocation>
</comment>
<keyword evidence="4 10" id="KW-1133">Transmembrane helix</keyword>
<feature type="transmembrane region" description="Helical" evidence="10">
    <location>
        <begin position="76"/>
        <end position="96"/>
    </location>
</feature>
<evidence type="ECO:0000256" key="5">
    <source>
        <dbReference type="ARBA" id="ARBA00023136"/>
    </source>
</evidence>
<feature type="transmembrane region" description="Helical" evidence="10">
    <location>
        <begin position="43"/>
        <end position="64"/>
    </location>
</feature>
<evidence type="ECO:0000256" key="2">
    <source>
        <dbReference type="ARBA" id="ARBA00022475"/>
    </source>
</evidence>
<dbReference type="AlphaFoldDB" id="A0A6J4LXP2"/>
<evidence type="ECO:0000256" key="9">
    <source>
        <dbReference type="ARBA" id="ARBA00049940"/>
    </source>
</evidence>
<evidence type="ECO:0000256" key="3">
    <source>
        <dbReference type="ARBA" id="ARBA00022692"/>
    </source>
</evidence>
<dbReference type="GO" id="GO:0034220">
    <property type="term" value="P:monoatomic ion transmembrane transport"/>
    <property type="evidence" value="ECO:0007669"/>
    <property type="project" value="UniProtKB-KW"/>
</dbReference>
<protein>
    <submittedName>
        <fullName evidence="11">Fluoride ion transporter CrcB</fullName>
    </submittedName>
</protein>
<evidence type="ECO:0000256" key="6">
    <source>
        <dbReference type="ARBA" id="ARBA00023303"/>
    </source>
</evidence>
<evidence type="ECO:0000256" key="10">
    <source>
        <dbReference type="SAM" id="Phobius"/>
    </source>
</evidence>
<reference evidence="11" key="1">
    <citation type="submission" date="2020-02" db="EMBL/GenBank/DDBJ databases">
        <authorList>
            <person name="Meier V. D."/>
        </authorList>
    </citation>
    <scope>NUCLEOTIDE SEQUENCE</scope>
    <source>
        <strain evidence="11">AVDCRST_MAG48</strain>
    </source>
</reference>
<proteinExistence type="inferred from homology"/>
<accession>A0A6J4LXP2</accession>
<evidence type="ECO:0000256" key="1">
    <source>
        <dbReference type="ARBA" id="ARBA00004651"/>
    </source>
</evidence>
<comment type="function">
    <text evidence="9">Fluoride-specific ion channel. Important for reducing fluoride concentration in the cell, thus reducing its toxicity.</text>
</comment>
<organism evidence="11">
    <name type="scientific">uncultured Friedmanniella sp</name>
    <dbReference type="NCBI Taxonomy" id="335381"/>
    <lineage>
        <taxon>Bacteria</taxon>
        <taxon>Bacillati</taxon>
        <taxon>Actinomycetota</taxon>
        <taxon>Actinomycetes</taxon>
        <taxon>Propionibacteriales</taxon>
        <taxon>Nocardioidaceae</taxon>
        <taxon>Friedmanniella</taxon>
        <taxon>environmental samples</taxon>
    </lineage>
</organism>
<comment type="catalytic activity">
    <reaction evidence="8">
        <text>fluoride(in) = fluoride(out)</text>
        <dbReference type="Rhea" id="RHEA:76159"/>
        <dbReference type="ChEBI" id="CHEBI:17051"/>
    </reaction>
    <physiologicalReaction direction="left-to-right" evidence="8">
        <dbReference type="Rhea" id="RHEA:76160"/>
    </physiologicalReaction>
</comment>
<evidence type="ECO:0000313" key="11">
    <source>
        <dbReference type="EMBL" id="CAA9343694.1"/>
    </source>
</evidence>
<evidence type="ECO:0000256" key="8">
    <source>
        <dbReference type="ARBA" id="ARBA00035585"/>
    </source>
</evidence>
<dbReference type="Pfam" id="PF02537">
    <property type="entry name" value="CRCB"/>
    <property type="match status" value="1"/>
</dbReference>